<dbReference type="AlphaFoldDB" id="A0A913YI12"/>
<dbReference type="PANTHER" id="PTHR24024">
    <property type="entry name" value="PULMONARY SURFACTANT-ASSOCIATED PROTEIN A"/>
    <property type="match status" value="1"/>
</dbReference>
<feature type="signal peptide" evidence="2">
    <location>
        <begin position="1"/>
        <end position="20"/>
    </location>
</feature>
<dbReference type="Proteomes" id="UP000887567">
    <property type="component" value="Unplaced"/>
</dbReference>
<organism evidence="3 4">
    <name type="scientific">Exaiptasia diaphana</name>
    <name type="common">Tropical sea anemone</name>
    <name type="synonym">Aiptasia pulchella</name>
    <dbReference type="NCBI Taxonomy" id="2652724"/>
    <lineage>
        <taxon>Eukaryota</taxon>
        <taxon>Metazoa</taxon>
        <taxon>Cnidaria</taxon>
        <taxon>Anthozoa</taxon>
        <taxon>Hexacorallia</taxon>
        <taxon>Actiniaria</taxon>
        <taxon>Aiptasiidae</taxon>
        <taxon>Exaiptasia</taxon>
    </lineage>
</organism>
<dbReference type="RefSeq" id="XP_028514147.1">
    <property type="nucleotide sequence ID" value="XM_028658346.1"/>
</dbReference>
<dbReference type="GeneID" id="114574799"/>
<sequence>MATKGIILVILMAAFLCALASDYEIEGKRGVQTLADVQLKQRLNEMDSRKLILLKGRDGRDGKDGAPGQHGSPGQQGRDGRDGKNGLPGPKGPQGPQGPSGQNGARGPQGLSGGGIEYIRWGKTSCPSGADLVYKGRIAGEHYTHTGGGANYVCVPEVPDYLNYKPGRQNTAFIYGTEYEVNDFNPLSNTDLHDHDAPCVSCYVKTRSSKLMIPATYKCPSGWTREYYGYLMTEYYGHKSNKNFICVDKDAESVSGSKPSLNGALLYPVSGNCGSLPCSPYVQDRELTCVVCTK</sequence>
<keyword evidence="2" id="KW-0732">Signal</keyword>
<protein>
    <recommendedName>
        <fullName evidence="5">Short-chain collagen C4-like</fullName>
    </recommendedName>
</protein>
<proteinExistence type="predicted"/>
<keyword evidence="4" id="KW-1185">Reference proteome</keyword>
<reference evidence="3" key="1">
    <citation type="submission" date="2022-11" db="UniProtKB">
        <authorList>
            <consortium name="EnsemblMetazoa"/>
        </authorList>
    </citation>
    <scope>IDENTIFICATION</scope>
</reference>
<dbReference type="Pfam" id="PF01391">
    <property type="entry name" value="Collagen"/>
    <property type="match status" value="1"/>
</dbReference>
<evidence type="ECO:0000256" key="2">
    <source>
        <dbReference type="SAM" id="SignalP"/>
    </source>
</evidence>
<feature type="compositionally biased region" description="Basic and acidic residues" evidence="1">
    <location>
        <begin position="53"/>
        <end position="64"/>
    </location>
</feature>
<dbReference type="KEGG" id="epa:114574799"/>
<dbReference type="InterPro" id="IPR051077">
    <property type="entry name" value="Ca-dependent_lectin"/>
</dbReference>
<evidence type="ECO:0000313" key="4">
    <source>
        <dbReference type="Proteomes" id="UP000887567"/>
    </source>
</evidence>
<dbReference type="OrthoDB" id="6086925at2759"/>
<evidence type="ECO:0000313" key="3">
    <source>
        <dbReference type="EnsemblMetazoa" id="XP_028514147.1"/>
    </source>
</evidence>
<dbReference type="PANTHER" id="PTHR24024:SF18">
    <property type="entry name" value="SHORT-CHAIN COLLAGEN C4-LIKE"/>
    <property type="match status" value="1"/>
</dbReference>
<name>A0A913YI12_EXADI</name>
<accession>A0A913YI12</accession>
<evidence type="ECO:0008006" key="5">
    <source>
        <dbReference type="Google" id="ProtNLM"/>
    </source>
</evidence>
<dbReference type="RefSeq" id="XP_028514146.1">
    <property type="nucleotide sequence ID" value="XM_028658345.1"/>
</dbReference>
<dbReference type="GO" id="GO:0005615">
    <property type="term" value="C:extracellular space"/>
    <property type="evidence" value="ECO:0007669"/>
    <property type="project" value="TreeGrafter"/>
</dbReference>
<dbReference type="EnsemblMetazoa" id="XM_028658345.1">
    <property type="protein sequence ID" value="XP_028514146.1"/>
    <property type="gene ID" value="LOC114574799"/>
</dbReference>
<feature type="region of interest" description="Disordered" evidence="1">
    <location>
        <begin position="53"/>
        <end position="112"/>
    </location>
</feature>
<evidence type="ECO:0000256" key="1">
    <source>
        <dbReference type="SAM" id="MobiDB-lite"/>
    </source>
</evidence>
<dbReference type="InterPro" id="IPR008160">
    <property type="entry name" value="Collagen"/>
</dbReference>
<dbReference type="EnsemblMetazoa" id="XM_028658346.1">
    <property type="protein sequence ID" value="XP_028514147.1"/>
    <property type="gene ID" value="LOC114574799"/>
</dbReference>
<feature type="chain" id="PRO_5038275534" description="Short-chain collagen C4-like" evidence="2">
    <location>
        <begin position="21"/>
        <end position="294"/>
    </location>
</feature>